<reference evidence="2" key="1">
    <citation type="journal article" date="2020" name="Cell">
        <title>Large-Scale Comparative Analyses of Tick Genomes Elucidate Their Genetic Diversity and Vector Capacities.</title>
        <authorList>
            <consortium name="Tick Genome and Microbiome Consortium (TIGMIC)"/>
            <person name="Jia N."/>
            <person name="Wang J."/>
            <person name="Shi W."/>
            <person name="Du L."/>
            <person name="Sun Y."/>
            <person name="Zhan W."/>
            <person name="Jiang J.F."/>
            <person name="Wang Q."/>
            <person name="Zhang B."/>
            <person name="Ji P."/>
            <person name="Bell-Sakyi L."/>
            <person name="Cui X.M."/>
            <person name="Yuan T.T."/>
            <person name="Jiang B.G."/>
            <person name="Yang W.F."/>
            <person name="Lam T.T."/>
            <person name="Chang Q.C."/>
            <person name="Ding S.J."/>
            <person name="Wang X.J."/>
            <person name="Zhu J.G."/>
            <person name="Ruan X.D."/>
            <person name="Zhao L."/>
            <person name="Wei J.T."/>
            <person name="Ye R.Z."/>
            <person name="Que T.C."/>
            <person name="Du C.H."/>
            <person name="Zhou Y.H."/>
            <person name="Cheng J.X."/>
            <person name="Dai P.F."/>
            <person name="Guo W.B."/>
            <person name="Han X.H."/>
            <person name="Huang E.J."/>
            <person name="Li L.F."/>
            <person name="Wei W."/>
            <person name="Gao Y.C."/>
            <person name="Liu J.Z."/>
            <person name="Shao H.Z."/>
            <person name="Wang X."/>
            <person name="Wang C.C."/>
            <person name="Yang T.C."/>
            <person name="Huo Q.B."/>
            <person name="Li W."/>
            <person name="Chen H.Y."/>
            <person name="Chen S.E."/>
            <person name="Zhou L.G."/>
            <person name="Ni X.B."/>
            <person name="Tian J.H."/>
            <person name="Sheng Y."/>
            <person name="Liu T."/>
            <person name="Pan Y.S."/>
            <person name="Xia L.Y."/>
            <person name="Li J."/>
            <person name="Zhao F."/>
            <person name="Cao W.C."/>
        </authorList>
    </citation>
    <scope>NUCLEOTIDE SEQUENCE</scope>
    <source>
        <strain evidence="2">Rsan-2018</strain>
    </source>
</reference>
<feature type="compositionally biased region" description="Pro residues" evidence="1">
    <location>
        <begin position="230"/>
        <end position="250"/>
    </location>
</feature>
<dbReference type="AlphaFoldDB" id="A0A9D4PX90"/>
<proteinExistence type="predicted"/>
<gene>
    <name evidence="2" type="ORF">HPB52_017394</name>
</gene>
<feature type="region of interest" description="Disordered" evidence="1">
    <location>
        <begin position="1"/>
        <end position="250"/>
    </location>
</feature>
<feature type="compositionally biased region" description="Polar residues" evidence="1">
    <location>
        <begin position="103"/>
        <end position="112"/>
    </location>
</feature>
<evidence type="ECO:0000256" key="1">
    <source>
        <dbReference type="SAM" id="MobiDB-lite"/>
    </source>
</evidence>
<evidence type="ECO:0000313" key="2">
    <source>
        <dbReference type="EMBL" id="KAH7957313.1"/>
    </source>
</evidence>
<dbReference type="Proteomes" id="UP000821837">
    <property type="component" value="Unassembled WGS sequence"/>
</dbReference>
<accession>A0A9D4PX90</accession>
<feature type="compositionally biased region" description="Polar residues" evidence="1">
    <location>
        <begin position="129"/>
        <end position="140"/>
    </location>
</feature>
<reference evidence="2" key="2">
    <citation type="submission" date="2021-09" db="EMBL/GenBank/DDBJ databases">
        <authorList>
            <person name="Jia N."/>
            <person name="Wang J."/>
            <person name="Shi W."/>
            <person name="Du L."/>
            <person name="Sun Y."/>
            <person name="Zhan W."/>
            <person name="Jiang J."/>
            <person name="Wang Q."/>
            <person name="Zhang B."/>
            <person name="Ji P."/>
            <person name="Sakyi L.B."/>
            <person name="Cui X."/>
            <person name="Yuan T."/>
            <person name="Jiang B."/>
            <person name="Yang W."/>
            <person name="Lam T.T.-Y."/>
            <person name="Chang Q."/>
            <person name="Ding S."/>
            <person name="Wang X."/>
            <person name="Zhu J."/>
            <person name="Ruan X."/>
            <person name="Zhao L."/>
            <person name="Wei J."/>
            <person name="Que T."/>
            <person name="Du C."/>
            <person name="Cheng J."/>
            <person name="Dai P."/>
            <person name="Han X."/>
            <person name="Huang E."/>
            <person name="Gao Y."/>
            <person name="Liu J."/>
            <person name="Shao H."/>
            <person name="Ye R."/>
            <person name="Li L."/>
            <person name="Wei W."/>
            <person name="Wang X."/>
            <person name="Wang C."/>
            <person name="Huo Q."/>
            <person name="Li W."/>
            <person name="Guo W."/>
            <person name="Chen H."/>
            <person name="Chen S."/>
            <person name="Zhou L."/>
            <person name="Zhou L."/>
            <person name="Ni X."/>
            <person name="Tian J."/>
            <person name="Zhou Y."/>
            <person name="Sheng Y."/>
            <person name="Liu T."/>
            <person name="Pan Y."/>
            <person name="Xia L."/>
            <person name="Li J."/>
            <person name="Zhao F."/>
            <person name="Cao W."/>
        </authorList>
    </citation>
    <scope>NUCLEOTIDE SEQUENCE</scope>
    <source>
        <strain evidence="2">Rsan-2018</strain>
        <tissue evidence="2">Larvae</tissue>
    </source>
</reference>
<keyword evidence="3" id="KW-1185">Reference proteome</keyword>
<feature type="compositionally biased region" description="Low complexity" evidence="1">
    <location>
        <begin position="199"/>
        <end position="213"/>
    </location>
</feature>
<sequence>MVGQEVQVAHSARREANRLRRNASARHGSAFSLARRISACGRSRGGHAGQEGPSKLPKLSPAVGGRRAGRLASEVTTPVPAARRRRPKTRTETLATTAAPGSLDTTVAQRDTSSPAAPSSGGVASSSGILSVTTMTNAAPSPSSLSSEEDEVESMRWLAADREDQSDLASDGGARGTSALDGPFNSTMVEGGVPIHQVPSPSMTSTGGPSTRTLVPDTEDEPLADVPQPMASPPPPPESSPTVVTPPCPPRVYRHMQLREMRRVLYSWQLPPP</sequence>
<feature type="compositionally biased region" description="Low complexity" evidence="1">
    <location>
        <begin position="113"/>
        <end position="128"/>
    </location>
</feature>
<evidence type="ECO:0000313" key="3">
    <source>
        <dbReference type="Proteomes" id="UP000821837"/>
    </source>
</evidence>
<organism evidence="2 3">
    <name type="scientific">Rhipicephalus sanguineus</name>
    <name type="common">Brown dog tick</name>
    <name type="synonym">Ixodes sanguineus</name>
    <dbReference type="NCBI Taxonomy" id="34632"/>
    <lineage>
        <taxon>Eukaryota</taxon>
        <taxon>Metazoa</taxon>
        <taxon>Ecdysozoa</taxon>
        <taxon>Arthropoda</taxon>
        <taxon>Chelicerata</taxon>
        <taxon>Arachnida</taxon>
        <taxon>Acari</taxon>
        <taxon>Parasitiformes</taxon>
        <taxon>Ixodida</taxon>
        <taxon>Ixodoidea</taxon>
        <taxon>Ixodidae</taxon>
        <taxon>Rhipicephalinae</taxon>
        <taxon>Rhipicephalus</taxon>
        <taxon>Rhipicephalus</taxon>
    </lineage>
</organism>
<dbReference type="EMBL" id="JABSTV010001250">
    <property type="protein sequence ID" value="KAH7957313.1"/>
    <property type="molecule type" value="Genomic_DNA"/>
</dbReference>
<comment type="caution">
    <text evidence="2">The sequence shown here is derived from an EMBL/GenBank/DDBJ whole genome shotgun (WGS) entry which is preliminary data.</text>
</comment>
<dbReference type="VEuPathDB" id="VectorBase:RSAN_029140"/>
<name>A0A9D4PX90_RHISA</name>
<protein>
    <submittedName>
        <fullName evidence="2">Uncharacterized protein</fullName>
    </submittedName>
</protein>